<proteinExistence type="predicted"/>
<dbReference type="EMBL" id="PVTT01000002">
    <property type="protein sequence ID" value="PRY92813.1"/>
    <property type="molecule type" value="Genomic_DNA"/>
</dbReference>
<organism evidence="2 3">
    <name type="scientific">Hasllibacter halocynthiae</name>
    <dbReference type="NCBI Taxonomy" id="595589"/>
    <lineage>
        <taxon>Bacteria</taxon>
        <taxon>Pseudomonadati</taxon>
        <taxon>Pseudomonadota</taxon>
        <taxon>Alphaproteobacteria</taxon>
        <taxon>Rhodobacterales</taxon>
        <taxon>Roseobacteraceae</taxon>
        <taxon>Hasllibacter</taxon>
    </lineage>
</organism>
<name>A0A2T0X1I2_9RHOB</name>
<protein>
    <submittedName>
        <fullName evidence="2">Glycosyltransferase involved in cell wall biosynthesis</fullName>
    </submittedName>
</protein>
<gene>
    <name evidence="2" type="ORF">BCF33_1668</name>
</gene>
<dbReference type="AlphaFoldDB" id="A0A2T0X1I2"/>
<dbReference type="Pfam" id="PF00534">
    <property type="entry name" value="Glycos_transf_1"/>
    <property type="match status" value="1"/>
</dbReference>
<feature type="domain" description="Glycosyl transferase family 1" evidence="1">
    <location>
        <begin position="251"/>
        <end position="408"/>
    </location>
</feature>
<dbReference type="CDD" id="cd03809">
    <property type="entry name" value="GT4_MtfB-like"/>
    <property type="match status" value="1"/>
</dbReference>
<dbReference type="PANTHER" id="PTHR46401:SF8">
    <property type="entry name" value="BLL6006 PROTEIN"/>
    <property type="match status" value="1"/>
</dbReference>
<evidence type="ECO:0000259" key="1">
    <source>
        <dbReference type="Pfam" id="PF00534"/>
    </source>
</evidence>
<evidence type="ECO:0000313" key="3">
    <source>
        <dbReference type="Proteomes" id="UP000238801"/>
    </source>
</evidence>
<keyword evidence="2" id="KW-0808">Transferase</keyword>
<dbReference type="InterPro" id="IPR001296">
    <property type="entry name" value="Glyco_trans_1"/>
</dbReference>
<accession>A0A2T0X1I2</accession>
<reference evidence="2 3" key="1">
    <citation type="submission" date="2018-03" db="EMBL/GenBank/DDBJ databases">
        <title>Genomic Encyclopedia of Archaeal and Bacterial Type Strains, Phase II (KMG-II): from individual species to whole genera.</title>
        <authorList>
            <person name="Goeker M."/>
        </authorList>
    </citation>
    <scope>NUCLEOTIDE SEQUENCE [LARGE SCALE GENOMIC DNA]</scope>
    <source>
        <strain evidence="2 3">DSM 29318</strain>
    </source>
</reference>
<sequence>MPEAKVRRDNHDMEQPIIFDLTEVQLASTGKLRFYGIVRCVHEIALHIARIDPAVRFCVFSAGHQSFFEVPVRRDRDAVAFDVPLGVRQLRLRSVFPDRRPLRDAVAATARAVVGGLNRRAWDRAGIDLPKIDLNGATYVSCARPKLIVDQIAALDRASTRIDLVPLIHDMIPLHDHFEHRSKSFPTNFVADNIRILNRAARVMTNSEFTRSELLRFSASGYLPAISANYIHPVPLVHECSDADPSPRISPPAEPYLLTVGSLLGRKNLEAVLDAMEVLRSRGVAVPLLVIAGARRKRVEEHIGSEERKGVRDRVVFRHTPPQADLIALYRGAVATVVPSRMEGWGLPAGESLWLGTPAICADVPALHEVAGDLGLYFDPDDAAALANHVARLMEDSEHVRVLRERIRGARPRLRTWSDVARDVLAILPSAAGGTRRHAEDCRAERGSRASARCLPSATDAQGDAVGIGRG</sequence>
<keyword evidence="3" id="KW-1185">Reference proteome</keyword>
<dbReference type="PANTHER" id="PTHR46401">
    <property type="entry name" value="GLYCOSYLTRANSFERASE WBBK-RELATED"/>
    <property type="match status" value="1"/>
</dbReference>
<evidence type="ECO:0000313" key="2">
    <source>
        <dbReference type="EMBL" id="PRY92813.1"/>
    </source>
</evidence>
<dbReference type="Proteomes" id="UP000238801">
    <property type="component" value="Unassembled WGS sequence"/>
</dbReference>
<dbReference type="Gene3D" id="3.40.50.2000">
    <property type="entry name" value="Glycogen Phosphorylase B"/>
    <property type="match status" value="1"/>
</dbReference>
<dbReference type="SUPFAM" id="SSF53756">
    <property type="entry name" value="UDP-Glycosyltransferase/glycogen phosphorylase"/>
    <property type="match status" value="1"/>
</dbReference>
<comment type="caution">
    <text evidence="2">The sequence shown here is derived from an EMBL/GenBank/DDBJ whole genome shotgun (WGS) entry which is preliminary data.</text>
</comment>
<dbReference type="GO" id="GO:0016757">
    <property type="term" value="F:glycosyltransferase activity"/>
    <property type="evidence" value="ECO:0007669"/>
    <property type="project" value="InterPro"/>
</dbReference>